<accession>A0A918AZU6</accession>
<evidence type="ECO:0008006" key="4">
    <source>
        <dbReference type="Google" id="ProtNLM"/>
    </source>
</evidence>
<reference evidence="2" key="2">
    <citation type="submission" date="2020-09" db="EMBL/GenBank/DDBJ databases">
        <authorList>
            <person name="Sun Q."/>
            <person name="Ohkuma M."/>
        </authorList>
    </citation>
    <scope>NUCLEOTIDE SEQUENCE</scope>
    <source>
        <strain evidence="2">JCM 4335</strain>
    </source>
</reference>
<comment type="caution">
    <text evidence="2">The sequence shown here is derived from an EMBL/GenBank/DDBJ whole genome shotgun (WGS) entry which is preliminary data.</text>
</comment>
<gene>
    <name evidence="2" type="ORF">GCM10010249_27770</name>
</gene>
<reference evidence="2" key="1">
    <citation type="journal article" date="2014" name="Int. J. Syst. Evol. Microbiol.">
        <title>Complete genome sequence of Corynebacterium casei LMG S-19264T (=DSM 44701T), isolated from a smear-ripened cheese.</title>
        <authorList>
            <consortium name="US DOE Joint Genome Institute (JGI-PGF)"/>
            <person name="Walter F."/>
            <person name="Albersmeier A."/>
            <person name="Kalinowski J."/>
            <person name="Ruckert C."/>
        </authorList>
    </citation>
    <scope>NUCLEOTIDE SEQUENCE</scope>
    <source>
        <strain evidence="2">JCM 4335</strain>
    </source>
</reference>
<name>A0A918AZU6_9ACTN</name>
<organism evidence="2 3">
    <name type="scientific">Streptomyces roseolilacinus</name>
    <dbReference type="NCBI Taxonomy" id="66904"/>
    <lineage>
        <taxon>Bacteria</taxon>
        <taxon>Bacillati</taxon>
        <taxon>Actinomycetota</taxon>
        <taxon>Actinomycetes</taxon>
        <taxon>Kitasatosporales</taxon>
        <taxon>Streptomycetaceae</taxon>
        <taxon>Streptomyces</taxon>
    </lineage>
</organism>
<dbReference type="AlphaFoldDB" id="A0A918AZU6"/>
<feature type="signal peptide" evidence="1">
    <location>
        <begin position="1"/>
        <end position="36"/>
    </location>
</feature>
<keyword evidence="3" id="KW-1185">Reference proteome</keyword>
<feature type="chain" id="PRO_5036816872" description="Ig-like domain-containing protein" evidence="1">
    <location>
        <begin position="37"/>
        <end position="224"/>
    </location>
</feature>
<dbReference type="RefSeq" id="WP_189533499.1">
    <property type="nucleotide sequence ID" value="NZ_BMSV01000005.1"/>
</dbReference>
<sequence length="224" mass="21260">MATLSTPTRKALSLGTGLAAAGALVFAGATATAAQAAPALAGSTTVTPAGHGFKASLSGKATLKAGSVTVTCSVSTSSGTVPAAPGNHNAAGPVVSAITPPTFTSCTTSMPGVSATVTTSGSWAVSMQHGSPVVASFTVPVGGLVVKTSGLASCTVTAAPTAPAPTSGTWSNGAPSSLAFGNAQVPVKVVGGFGCPTSATTSSFSATYLVTDTTDPAQQITVTG</sequence>
<keyword evidence="1" id="KW-0732">Signal</keyword>
<evidence type="ECO:0000313" key="3">
    <source>
        <dbReference type="Proteomes" id="UP000654123"/>
    </source>
</evidence>
<evidence type="ECO:0000313" key="2">
    <source>
        <dbReference type="EMBL" id="GGQ07829.1"/>
    </source>
</evidence>
<evidence type="ECO:0000256" key="1">
    <source>
        <dbReference type="SAM" id="SignalP"/>
    </source>
</evidence>
<proteinExistence type="predicted"/>
<protein>
    <recommendedName>
        <fullName evidence="4">Ig-like domain-containing protein</fullName>
    </recommendedName>
</protein>
<dbReference type="EMBL" id="BMSV01000005">
    <property type="protein sequence ID" value="GGQ07829.1"/>
    <property type="molecule type" value="Genomic_DNA"/>
</dbReference>
<dbReference type="Proteomes" id="UP000654123">
    <property type="component" value="Unassembled WGS sequence"/>
</dbReference>